<proteinExistence type="predicted"/>
<reference evidence="1 2" key="1">
    <citation type="journal article" date="2020" name="Front. Microbiol.">
        <title>Single-cell genomics of novel Actinobacteria with the Wood-Ljungdahl pathway discovered in a serpentinizing system.</title>
        <authorList>
            <person name="Merino N."/>
            <person name="Kawai M."/>
            <person name="Boyd E.S."/>
            <person name="Colman D.R."/>
            <person name="McGlynn S.E."/>
            <person name="Nealson K.H."/>
            <person name="Kurokawa K."/>
            <person name="Hongoh Y."/>
        </authorList>
    </citation>
    <scope>NUCLEOTIDE SEQUENCE [LARGE SCALE GENOMIC DNA]</scope>
    <source>
        <strain evidence="1 2">S42</strain>
    </source>
</reference>
<accession>A0A6V8PJA2</accession>
<gene>
    <name evidence="1" type="ORF">HKBW3S42_01015</name>
</gene>
<evidence type="ECO:0000313" key="1">
    <source>
        <dbReference type="EMBL" id="GFP32709.1"/>
    </source>
</evidence>
<dbReference type="EMBL" id="BLSA01000133">
    <property type="protein sequence ID" value="GFP32709.1"/>
    <property type="molecule type" value="Genomic_DNA"/>
</dbReference>
<dbReference type="Proteomes" id="UP000568877">
    <property type="component" value="Unassembled WGS sequence"/>
</dbReference>
<name>A0A6V8PJA2_9ACTN</name>
<comment type="caution">
    <text evidence="1">The sequence shown here is derived from an EMBL/GenBank/DDBJ whole genome shotgun (WGS) entry which is preliminary data.</text>
</comment>
<dbReference type="AlphaFoldDB" id="A0A6V8PJA2"/>
<sequence>MFYHDFFDFALTGSIYNLEELAAVVIQSRSNFGTIKNDTIATLATDFS</sequence>
<protein>
    <submittedName>
        <fullName evidence="1">Uncharacterized protein</fullName>
    </submittedName>
</protein>
<organism evidence="1 2">
    <name type="scientific">Candidatus Hakubella thermalkaliphila</name>
    <dbReference type="NCBI Taxonomy" id="2754717"/>
    <lineage>
        <taxon>Bacteria</taxon>
        <taxon>Bacillati</taxon>
        <taxon>Actinomycetota</taxon>
        <taxon>Actinomycetota incertae sedis</taxon>
        <taxon>Candidatus Hakubellales</taxon>
        <taxon>Candidatus Hakubellaceae</taxon>
        <taxon>Candidatus Hakubella</taxon>
    </lineage>
</organism>
<evidence type="ECO:0000313" key="2">
    <source>
        <dbReference type="Proteomes" id="UP000568877"/>
    </source>
</evidence>